<dbReference type="SUPFAM" id="SSF51735">
    <property type="entry name" value="NAD(P)-binding Rossmann-fold domains"/>
    <property type="match status" value="1"/>
</dbReference>
<evidence type="ECO:0000313" key="9">
    <source>
        <dbReference type="Proteomes" id="UP000242847"/>
    </source>
</evidence>
<dbReference type="CDD" id="cd05254">
    <property type="entry name" value="dTDP_HR_like_SDR_e"/>
    <property type="match status" value="1"/>
</dbReference>
<name>A0A1S8DK46_9GAMM</name>
<dbReference type="GO" id="GO:0005829">
    <property type="term" value="C:cytosol"/>
    <property type="evidence" value="ECO:0007669"/>
    <property type="project" value="TreeGrafter"/>
</dbReference>
<comment type="catalytic activity">
    <reaction evidence="5 6">
        <text>dTDP-beta-L-rhamnose + NADP(+) = dTDP-4-dehydro-beta-L-rhamnose + NADPH + H(+)</text>
        <dbReference type="Rhea" id="RHEA:21796"/>
        <dbReference type="ChEBI" id="CHEBI:15378"/>
        <dbReference type="ChEBI" id="CHEBI:57510"/>
        <dbReference type="ChEBI" id="CHEBI:57783"/>
        <dbReference type="ChEBI" id="CHEBI:58349"/>
        <dbReference type="ChEBI" id="CHEBI:62830"/>
        <dbReference type="EC" id="1.1.1.133"/>
    </reaction>
</comment>
<dbReference type="Gene3D" id="3.40.50.720">
    <property type="entry name" value="NAD(P)-binding Rossmann-like Domain"/>
    <property type="match status" value="1"/>
</dbReference>
<sequence length="288" mass="30625">MRVLLTGGSGQVGHALLACKPQGIECLAPSSRELDLSEPQQISQLLSHWRPELIINAAAYTAVDRAESEPERAFAINASAVEHLSAAACAIGARLFQLSTDYVFPGDTGAALAEDAPCKPLNVYGASKLAGEQAALALGEQALVLRTSWVFGAHGGNFVKTMLRLGAERQQLGIVCDQTGGPTPAQAIAQTLWKLAELPDAHGIFHYSGNPPCSWYDFAQRIFANAVQLGLLMQAPTLSALTSAEYPTPARRPASAILDCTRLQRECGITQPDWASALTSCLQQMTTP</sequence>
<evidence type="ECO:0000256" key="2">
    <source>
        <dbReference type="ARBA" id="ARBA00010944"/>
    </source>
</evidence>
<organism evidence="8 9">
    <name type="scientific">Halopseudomonas pachastrellae</name>
    <dbReference type="NCBI Taxonomy" id="254161"/>
    <lineage>
        <taxon>Bacteria</taxon>
        <taxon>Pseudomonadati</taxon>
        <taxon>Pseudomonadota</taxon>
        <taxon>Gammaproteobacteria</taxon>
        <taxon>Pseudomonadales</taxon>
        <taxon>Pseudomonadaceae</taxon>
        <taxon>Halopseudomonas</taxon>
    </lineage>
</organism>
<dbReference type="InterPro" id="IPR029903">
    <property type="entry name" value="RmlD-like-bd"/>
</dbReference>
<keyword evidence="6" id="KW-0560">Oxidoreductase</keyword>
<evidence type="ECO:0000313" key="8">
    <source>
        <dbReference type="EMBL" id="ONM45798.1"/>
    </source>
</evidence>
<comment type="cofactor">
    <cofactor evidence="6">
        <name>Mg(2+)</name>
        <dbReference type="ChEBI" id="CHEBI:18420"/>
    </cofactor>
    <text evidence="6">Binds 1 Mg(2+) ion per monomer.</text>
</comment>
<dbReference type="GO" id="GO:0008831">
    <property type="term" value="F:dTDP-4-dehydrorhamnose reductase activity"/>
    <property type="evidence" value="ECO:0007669"/>
    <property type="project" value="UniProtKB-EC"/>
</dbReference>
<dbReference type="PROSITE" id="PS51257">
    <property type="entry name" value="PROKAR_LIPOPROTEIN"/>
    <property type="match status" value="1"/>
</dbReference>
<dbReference type="AlphaFoldDB" id="A0A1S8DK46"/>
<comment type="function">
    <text evidence="6">Catalyzes the reduction of dTDP-6-deoxy-L-lyxo-4-hexulose to yield dTDP-L-rhamnose.</text>
</comment>
<dbReference type="EMBL" id="MUBC01000001">
    <property type="protein sequence ID" value="ONM45798.1"/>
    <property type="molecule type" value="Genomic_DNA"/>
</dbReference>
<dbReference type="UniPathway" id="UPA00281"/>
<dbReference type="RefSeq" id="WP_083723548.1">
    <property type="nucleotide sequence ID" value="NZ_FOUD01000004.1"/>
</dbReference>
<dbReference type="GO" id="GO:0019305">
    <property type="term" value="P:dTDP-rhamnose biosynthetic process"/>
    <property type="evidence" value="ECO:0007669"/>
    <property type="project" value="UniProtKB-UniPathway"/>
</dbReference>
<protein>
    <recommendedName>
        <fullName evidence="4 6">dTDP-4-dehydrorhamnose reductase</fullName>
        <ecNumber evidence="3 6">1.1.1.133</ecNumber>
    </recommendedName>
</protein>
<dbReference type="PANTHER" id="PTHR10491:SF4">
    <property type="entry name" value="METHIONINE ADENOSYLTRANSFERASE 2 SUBUNIT BETA"/>
    <property type="match status" value="1"/>
</dbReference>
<dbReference type="UniPathway" id="UPA00124"/>
<evidence type="ECO:0000259" key="7">
    <source>
        <dbReference type="Pfam" id="PF04321"/>
    </source>
</evidence>
<comment type="pathway">
    <text evidence="1 6">Carbohydrate biosynthesis; dTDP-L-rhamnose biosynthesis.</text>
</comment>
<evidence type="ECO:0000256" key="5">
    <source>
        <dbReference type="ARBA" id="ARBA00048200"/>
    </source>
</evidence>
<dbReference type="Gene3D" id="3.90.25.10">
    <property type="entry name" value="UDP-galactose 4-epimerase, domain 1"/>
    <property type="match status" value="1"/>
</dbReference>
<dbReference type="STRING" id="254161.SAMN05216256_104122"/>
<dbReference type="NCBIfam" id="TIGR01214">
    <property type="entry name" value="rmlD"/>
    <property type="match status" value="1"/>
</dbReference>
<dbReference type="PANTHER" id="PTHR10491">
    <property type="entry name" value="DTDP-4-DEHYDRORHAMNOSE REDUCTASE"/>
    <property type="match status" value="1"/>
</dbReference>
<dbReference type="Pfam" id="PF04321">
    <property type="entry name" value="RmlD_sub_bind"/>
    <property type="match status" value="1"/>
</dbReference>
<evidence type="ECO:0000256" key="6">
    <source>
        <dbReference type="RuleBase" id="RU364082"/>
    </source>
</evidence>
<dbReference type="OrthoDB" id="9803892at2"/>
<keyword evidence="9" id="KW-1185">Reference proteome</keyword>
<comment type="similarity">
    <text evidence="2 6">Belongs to the dTDP-4-dehydrorhamnose reductase family.</text>
</comment>
<accession>A0A1S8DK46</accession>
<gene>
    <name evidence="8" type="ORF">BXT89_00425</name>
</gene>
<proteinExistence type="inferred from homology"/>
<evidence type="ECO:0000256" key="3">
    <source>
        <dbReference type="ARBA" id="ARBA00012929"/>
    </source>
</evidence>
<feature type="domain" description="RmlD-like substrate binding" evidence="7">
    <location>
        <begin position="1"/>
        <end position="286"/>
    </location>
</feature>
<dbReference type="Proteomes" id="UP000242847">
    <property type="component" value="Unassembled WGS sequence"/>
</dbReference>
<comment type="caution">
    <text evidence="8">The sequence shown here is derived from an EMBL/GenBank/DDBJ whole genome shotgun (WGS) entry which is preliminary data.</text>
</comment>
<dbReference type="InterPro" id="IPR005913">
    <property type="entry name" value="dTDP_dehydrorham_reduct"/>
</dbReference>
<reference evidence="8 9" key="1">
    <citation type="submission" date="2017-01" db="EMBL/GenBank/DDBJ databases">
        <title>Draft genome sequence of Pseudomonas pachastrellae type strain CCUG 46540T from a deep sea.</title>
        <authorList>
            <person name="Gomila M."/>
            <person name="Mulet M."/>
            <person name="Lalucat J."/>
            <person name="Garcia-Valdes E."/>
        </authorList>
    </citation>
    <scope>NUCLEOTIDE SEQUENCE [LARGE SCALE GENOMIC DNA]</scope>
    <source>
        <strain evidence="8 9">CCUG 46540</strain>
    </source>
</reference>
<keyword evidence="6" id="KW-0521">NADP</keyword>
<dbReference type="InterPro" id="IPR036291">
    <property type="entry name" value="NAD(P)-bd_dom_sf"/>
</dbReference>
<evidence type="ECO:0000256" key="4">
    <source>
        <dbReference type="ARBA" id="ARBA00017099"/>
    </source>
</evidence>
<evidence type="ECO:0000256" key="1">
    <source>
        <dbReference type="ARBA" id="ARBA00004781"/>
    </source>
</evidence>
<dbReference type="EC" id="1.1.1.133" evidence="3 6"/>
<dbReference type="GO" id="GO:0009243">
    <property type="term" value="P:O antigen biosynthetic process"/>
    <property type="evidence" value="ECO:0007669"/>
    <property type="project" value="UniProtKB-UniPathway"/>
</dbReference>